<keyword evidence="2" id="KW-1185">Reference proteome</keyword>
<organism evidence="1 2">
    <name type="scientific">Eumeta variegata</name>
    <name type="common">Bagworm moth</name>
    <name type="synonym">Eumeta japonica</name>
    <dbReference type="NCBI Taxonomy" id="151549"/>
    <lineage>
        <taxon>Eukaryota</taxon>
        <taxon>Metazoa</taxon>
        <taxon>Ecdysozoa</taxon>
        <taxon>Arthropoda</taxon>
        <taxon>Hexapoda</taxon>
        <taxon>Insecta</taxon>
        <taxon>Pterygota</taxon>
        <taxon>Neoptera</taxon>
        <taxon>Endopterygota</taxon>
        <taxon>Lepidoptera</taxon>
        <taxon>Glossata</taxon>
        <taxon>Ditrysia</taxon>
        <taxon>Tineoidea</taxon>
        <taxon>Psychidae</taxon>
        <taxon>Oiketicinae</taxon>
        <taxon>Eumeta</taxon>
    </lineage>
</organism>
<name>A0A4C2A1A7_EUMVA</name>
<evidence type="ECO:0000313" key="1">
    <source>
        <dbReference type="EMBL" id="GBP92677.1"/>
    </source>
</evidence>
<dbReference type="EMBL" id="BGZK01002297">
    <property type="protein sequence ID" value="GBP92677.1"/>
    <property type="molecule type" value="Genomic_DNA"/>
</dbReference>
<evidence type="ECO:0000313" key="2">
    <source>
        <dbReference type="Proteomes" id="UP000299102"/>
    </source>
</evidence>
<sequence>MPFHRAPGPGGFKTDAQKLEKEPISKLMDCIDGWANASFCTDTAKTSKFQPYTDSSHSQGYGFCVLSTQQHNINYRKLPGKQRIGGQVQNHYRNEKICSTRCTAGIDPTINVVQPIRLRHTEEFDNELAGHIQILAIQKRLICSKLSGGTGSRAHQSSVGGRQCMQILQEIGPEIIRNACCLPTKNSRTKPNTSESFSIERCPWRNHQIEHQYMMDLKSTGGFSRRLGAKTIREMLDQDPWNVRALYLHTTCSKQSKKLQNACCDRPGGLSGWPLIEPECTRHSAYNSSLFDHRIREIEYVCKRE</sequence>
<proteinExistence type="predicted"/>
<gene>
    <name evidence="1" type="ORF">EVAR_81854_1</name>
</gene>
<protein>
    <submittedName>
        <fullName evidence="1">Uncharacterized protein</fullName>
    </submittedName>
</protein>
<comment type="caution">
    <text evidence="1">The sequence shown here is derived from an EMBL/GenBank/DDBJ whole genome shotgun (WGS) entry which is preliminary data.</text>
</comment>
<dbReference type="AlphaFoldDB" id="A0A4C2A1A7"/>
<reference evidence="1 2" key="1">
    <citation type="journal article" date="2019" name="Commun. Biol.">
        <title>The bagworm genome reveals a unique fibroin gene that provides high tensile strength.</title>
        <authorList>
            <person name="Kono N."/>
            <person name="Nakamura H."/>
            <person name="Ohtoshi R."/>
            <person name="Tomita M."/>
            <person name="Numata K."/>
            <person name="Arakawa K."/>
        </authorList>
    </citation>
    <scope>NUCLEOTIDE SEQUENCE [LARGE SCALE GENOMIC DNA]</scope>
</reference>
<dbReference type="Proteomes" id="UP000299102">
    <property type="component" value="Unassembled WGS sequence"/>
</dbReference>
<accession>A0A4C2A1A7</accession>